<sequence>MITQMNSLNTGIELDDLAFWHAHVNSAIEAANNIGTIFGATARIIYYAFWLANQKAILTRKEFKKILSVLGWLGEEKIYLKIACAFAAYEPHELAQIEPRTIFLLAGNLKRYQCVIDQFHTLTAITQDGVRDLIASTRQSQTRKLQSQSQSQSQSQPQPQPQPQPSVWHYAADGGRVCQIMIYDEKTGVMIEQMAKSESRTFQYVVGDSVELRQAYIDGRLIWASDVQQDAAPIDWSEEEYEVEGAWTFEVDEKDYDIENVVEEALAPAVSNDSDKQGVEKLIEVLQTAPSWQEVSVALKDYEEFKLQAWETLTPVERHRVVSITPIEVRKLSQAKRNGKIIDFCEIREDVYKVQYSEYIFGEIIYKDKLNDFLARL</sequence>
<protein>
    <submittedName>
        <fullName evidence="2">Uncharacterized protein</fullName>
    </submittedName>
</protein>
<evidence type="ECO:0000256" key="1">
    <source>
        <dbReference type="SAM" id="MobiDB-lite"/>
    </source>
</evidence>
<feature type="compositionally biased region" description="Low complexity" evidence="1">
    <location>
        <begin position="146"/>
        <end position="157"/>
    </location>
</feature>
<dbReference type="OrthoDB" id="508029at2"/>
<reference evidence="2" key="2">
    <citation type="journal article" date="2019" name="Genome Biol. Evol.">
        <title>Day and night: Metabolic profiles and evolutionary relationships of six axenic non-marine cyanobacteria.</title>
        <authorList>
            <person name="Will S.E."/>
            <person name="Henke P."/>
            <person name="Boedeker C."/>
            <person name="Huang S."/>
            <person name="Brinkmann H."/>
            <person name="Rohde M."/>
            <person name="Jarek M."/>
            <person name="Friedl T."/>
            <person name="Seufert S."/>
            <person name="Schumacher M."/>
            <person name="Overmann J."/>
            <person name="Neumann-Schaal M."/>
            <person name="Petersen J."/>
        </authorList>
    </citation>
    <scope>NUCLEOTIDE SEQUENCE [LARGE SCALE GENOMIC DNA]</scope>
    <source>
        <strain evidence="2">PCC 7102</strain>
    </source>
</reference>
<reference evidence="2" key="1">
    <citation type="submission" date="2018-12" db="EMBL/GenBank/DDBJ databases">
        <authorList>
            <person name="Will S."/>
            <person name="Neumann-Schaal M."/>
            <person name="Henke P."/>
        </authorList>
    </citation>
    <scope>NUCLEOTIDE SEQUENCE</scope>
    <source>
        <strain evidence="2">PCC 7102</strain>
    </source>
</reference>
<dbReference type="AlphaFoldDB" id="A0A433VUV4"/>
<gene>
    <name evidence="2" type="ORF">DSM106972_002870</name>
</gene>
<dbReference type="EMBL" id="RSCL01000001">
    <property type="protein sequence ID" value="RUT09792.1"/>
    <property type="molecule type" value="Genomic_DNA"/>
</dbReference>
<dbReference type="RefSeq" id="WP_158632745.1">
    <property type="nucleotide sequence ID" value="NZ_RSCL01000001.1"/>
</dbReference>
<dbReference type="Proteomes" id="UP000271624">
    <property type="component" value="Unassembled WGS sequence"/>
</dbReference>
<keyword evidence="3" id="KW-1185">Reference proteome</keyword>
<accession>A0A433VUV4</accession>
<name>A0A433VUV4_9CYAN</name>
<organism evidence="2 3">
    <name type="scientific">Dulcicalothrix desertica PCC 7102</name>
    <dbReference type="NCBI Taxonomy" id="232991"/>
    <lineage>
        <taxon>Bacteria</taxon>
        <taxon>Bacillati</taxon>
        <taxon>Cyanobacteriota</taxon>
        <taxon>Cyanophyceae</taxon>
        <taxon>Nostocales</taxon>
        <taxon>Calotrichaceae</taxon>
        <taxon>Dulcicalothrix</taxon>
    </lineage>
</organism>
<feature type="region of interest" description="Disordered" evidence="1">
    <location>
        <begin position="144"/>
        <end position="168"/>
    </location>
</feature>
<evidence type="ECO:0000313" key="3">
    <source>
        <dbReference type="Proteomes" id="UP000271624"/>
    </source>
</evidence>
<comment type="caution">
    <text evidence="2">The sequence shown here is derived from an EMBL/GenBank/DDBJ whole genome shotgun (WGS) entry which is preliminary data.</text>
</comment>
<proteinExistence type="predicted"/>
<evidence type="ECO:0000313" key="2">
    <source>
        <dbReference type="EMBL" id="RUT09792.1"/>
    </source>
</evidence>